<accession>A0A6C0LIP0</accession>
<dbReference type="AlphaFoldDB" id="A0A6C0LIP0"/>
<feature type="transmembrane region" description="Helical" evidence="1">
    <location>
        <begin position="86"/>
        <end position="106"/>
    </location>
</feature>
<keyword evidence="1" id="KW-0472">Membrane</keyword>
<feature type="transmembrane region" description="Helical" evidence="1">
    <location>
        <begin position="56"/>
        <end position="74"/>
    </location>
</feature>
<keyword evidence="1" id="KW-0812">Transmembrane</keyword>
<feature type="transmembrane region" description="Helical" evidence="1">
    <location>
        <begin position="135"/>
        <end position="152"/>
    </location>
</feature>
<evidence type="ECO:0000256" key="1">
    <source>
        <dbReference type="SAM" id="Phobius"/>
    </source>
</evidence>
<proteinExistence type="predicted"/>
<organism evidence="2">
    <name type="scientific">viral metagenome</name>
    <dbReference type="NCBI Taxonomy" id="1070528"/>
    <lineage>
        <taxon>unclassified sequences</taxon>
        <taxon>metagenomes</taxon>
        <taxon>organismal metagenomes</taxon>
    </lineage>
</organism>
<protein>
    <submittedName>
        <fullName evidence="2">Uncharacterized protein</fullName>
    </submittedName>
</protein>
<reference evidence="2" key="1">
    <citation type="journal article" date="2020" name="Nature">
        <title>Giant virus diversity and host interactions through global metagenomics.</title>
        <authorList>
            <person name="Schulz F."/>
            <person name="Roux S."/>
            <person name="Paez-Espino D."/>
            <person name="Jungbluth S."/>
            <person name="Walsh D.A."/>
            <person name="Denef V.J."/>
            <person name="McMahon K.D."/>
            <person name="Konstantinidis K.T."/>
            <person name="Eloe-Fadrosh E.A."/>
            <person name="Kyrpides N.C."/>
            <person name="Woyke T."/>
        </authorList>
    </citation>
    <scope>NUCLEOTIDE SEQUENCE</scope>
    <source>
        <strain evidence="2">GVMAG-M-3300027833-11</strain>
    </source>
</reference>
<evidence type="ECO:0000313" key="2">
    <source>
        <dbReference type="EMBL" id="QHU30300.1"/>
    </source>
</evidence>
<keyword evidence="1" id="KW-1133">Transmembrane helix</keyword>
<sequence>MKLCKTWCFVAIAFFIADIYMALTADNSNYKDAFIQTLDESQKIKYENIIKERRNIYFKGYAVGLVLSILFLIITDKLKKSNLMSTGIICSVGGITLLTCYLFYIIHPKSDYMILELSKDEQRSKWLDIYRHMQLKYHIGLALGVLAAMFMAKSTC</sequence>
<dbReference type="EMBL" id="MN740505">
    <property type="protein sequence ID" value="QHU30300.1"/>
    <property type="molecule type" value="Genomic_DNA"/>
</dbReference>
<name>A0A6C0LIP0_9ZZZZ</name>